<comment type="caution">
    <text evidence="1">The sequence shown here is derived from an EMBL/GenBank/DDBJ whole genome shotgun (WGS) entry which is preliminary data.</text>
</comment>
<dbReference type="EMBL" id="BARW01014884">
    <property type="protein sequence ID" value="GAI81104.1"/>
    <property type="molecule type" value="Genomic_DNA"/>
</dbReference>
<feature type="non-terminal residue" evidence="1">
    <location>
        <position position="292"/>
    </location>
</feature>
<reference evidence="1" key="1">
    <citation type="journal article" date="2014" name="Front. Microbiol.">
        <title>High frequency of phylogenetically diverse reductive dehalogenase-homologous genes in deep subseafloor sedimentary metagenomes.</title>
        <authorList>
            <person name="Kawai M."/>
            <person name="Futagami T."/>
            <person name="Toyoda A."/>
            <person name="Takaki Y."/>
            <person name="Nishi S."/>
            <person name="Hori S."/>
            <person name="Arai W."/>
            <person name="Tsubouchi T."/>
            <person name="Morono Y."/>
            <person name="Uchiyama I."/>
            <person name="Ito T."/>
            <person name="Fujiyama A."/>
            <person name="Inagaki F."/>
            <person name="Takami H."/>
        </authorList>
    </citation>
    <scope>NUCLEOTIDE SEQUENCE</scope>
    <source>
        <strain evidence="1">Expedition CK06-06</strain>
    </source>
</reference>
<accession>X1TM48</accession>
<protein>
    <submittedName>
        <fullName evidence="1">Uncharacterized protein</fullName>
    </submittedName>
</protein>
<sequence>MARSGSYDFTVSRDDIIEGALRLIGFLGEAQSPTSDQLTQCGTALNLMIRAWQARGIALWKNIEIVLFPQADQVKYRLGSTMQSTYGDYACLFTDYWQTTISADEAAAQKTISATSETGVTDGDFIGVETDNGDIHWDLQNGTPAGSGLTLTTGLDYAAAAGNYIYSGFAAIIQRPLEIVQAWRRNSDEADTPIDVISIDEYRRLTTKTNEADPTAIAPEYLLDDMNVYLWPEPYNMKTRIHMVVKYMFEDFDAAANNPDFPVEWHEALKFNLAMRLAPEYGRQIPQEVAMI</sequence>
<dbReference type="Gene3D" id="1.10.3230.20">
    <property type="entry name" value="P22 tail accessory factor (Gp4)"/>
    <property type="match status" value="2"/>
</dbReference>
<evidence type="ECO:0000313" key="1">
    <source>
        <dbReference type="EMBL" id="GAI81104.1"/>
    </source>
</evidence>
<name>X1TM48_9ZZZZ</name>
<gene>
    <name evidence="1" type="ORF">S12H4_26264</name>
</gene>
<dbReference type="AlphaFoldDB" id="X1TM48"/>
<dbReference type="InterPro" id="IPR038258">
    <property type="entry name" value="Gp4_sf"/>
</dbReference>
<organism evidence="1">
    <name type="scientific">marine sediment metagenome</name>
    <dbReference type="NCBI Taxonomy" id="412755"/>
    <lineage>
        <taxon>unclassified sequences</taxon>
        <taxon>metagenomes</taxon>
        <taxon>ecological metagenomes</taxon>
    </lineage>
</organism>
<proteinExistence type="predicted"/>